<evidence type="ECO:0000313" key="2">
    <source>
        <dbReference type="Proteomes" id="UP001597459"/>
    </source>
</evidence>
<evidence type="ECO:0000313" key="1">
    <source>
        <dbReference type="EMBL" id="MFD2589707.1"/>
    </source>
</evidence>
<name>A0ABW5N3X6_9FLAO</name>
<keyword evidence="2" id="KW-1185">Reference proteome</keyword>
<sequence length="93" mass="10927">MKDYKYCIKEKLAELPVAKYRATKQQIIIGLKKTARTFNRYCNLLTDDHTDIPAQDLDMIASHLECTADELKNYKVNKSTVMYKIKRRSRKVV</sequence>
<proteinExistence type="predicted"/>
<dbReference type="EMBL" id="JBHULX010000001">
    <property type="protein sequence ID" value="MFD2589707.1"/>
    <property type="molecule type" value="Genomic_DNA"/>
</dbReference>
<evidence type="ECO:0008006" key="3">
    <source>
        <dbReference type="Google" id="ProtNLM"/>
    </source>
</evidence>
<dbReference type="Proteomes" id="UP001597459">
    <property type="component" value="Unassembled WGS sequence"/>
</dbReference>
<comment type="caution">
    <text evidence="1">The sequence shown here is derived from an EMBL/GenBank/DDBJ whole genome shotgun (WGS) entry which is preliminary data.</text>
</comment>
<organism evidence="1 2">
    <name type="scientific">Aquimarina hainanensis</name>
    <dbReference type="NCBI Taxonomy" id="1578017"/>
    <lineage>
        <taxon>Bacteria</taxon>
        <taxon>Pseudomonadati</taxon>
        <taxon>Bacteroidota</taxon>
        <taxon>Flavobacteriia</taxon>
        <taxon>Flavobacteriales</taxon>
        <taxon>Flavobacteriaceae</taxon>
        <taxon>Aquimarina</taxon>
    </lineage>
</organism>
<protein>
    <recommendedName>
        <fullName evidence="3">Phage integrase SAM-like domain-containing protein</fullName>
    </recommendedName>
</protein>
<dbReference type="RefSeq" id="WP_378258378.1">
    <property type="nucleotide sequence ID" value="NZ_JBHSJV010000001.1"/>
</dbReference>
<gene>
    <name evidence="1" type="ORF">ACFSTE_02625</name>
</gene>
<reference evidence="2" key="1">
    <citation type="journal article" date="2019" name="Int. J. Syst. Evol. Microbiol.">
        <title>The Global Catalogue of Microorganisms (GCM) 10K type strain sequencing project: providing services to taxonomists for standard genome sequencing and annotation.</title>
        <authorList>
            <consortium name="The Broad Institute Genomics Platform"/>
            <consortium name="The Broad Institute Genome Sequencing Center for Infectious Disease"/>
            <person name="Wu L."/>
            <person name="Ma J."/>
        </authorList>
    </citation>
    <scope>NUCLEOTIDE SEQUENCE [LARGE SCALE GENOMIC DNA]</scope>
    <source>
        <strain evidence="2">KCTC 42423</strain>
    </source>
</reference>
<accession>A0ABW5N3X6</accession>